<dbReference type="Proteomes" id="UP000559027">
    <property type="component" value="Unassembled WGS sequence"/>
</dbReference>
<dbReference type="AlphaFoldDB" id="A0A8H5GC69"/>
<protein>
    <recommendedName>
        <fullName evidence="4">C2H2-type domain-containing protein</fullName>
    </recommendedName>
</protein>
<proteinExistence type="predicted"/>
<feature type="region of interest" description="Disordered" evidence="1">
    <location>
        <begin position="220"/>
        <end position="240"/>
    </location>
</feature>
<organism evidence="2 3">
    <name type="scientific">Leucocoprinus leucothites</name>
    <dbReference type="NCBI Taxonomy" id="201217"/>
    <lineage>
        <taxon>Eukaryota</taxon>
        <taxon>Fungi</taxon>
        <taxon>Dikarya</taxon>
        <taxon>Basidiomycota</taxon>
        <taxon>Agaricomycotina</taxon>
        <taxon>Agaricomycetes</taxon>
        <taxon>Agaricomycetidae</taxon>
        <taxon>Agaricales</taxon>
        <taxon>Agaricineae</taxon>
        <taxon>Agaricaceae</taxon>
        <taxon>Leucocoprinus</taxon>
    </lineage>
</organism>
<comment type="caution">
    <text evidence="2">The sequence shown here is derived from an EMBL/GenBank/DDBJ whole genome shotgun (WGS) entry which is preliminary data.</text>
</comment>
<sequence length="405" mass="45404">MAQSLTTTVTNSSEHLVACAGMVTGGPESIIELSKNTLRPVRCEWGAGTKTECDILLGSWALLRKHLHIIHCHAVDKDGFFCALPRCNQQFHPSYITLVEHIDTAHLSCLMFYCPISGCQVSPLRGLESLKKHVEAQHSNNMEILPHQSRTDPSIMWMPFEQSQLLANGSKSALVAPGCSITSDLPRNSEPGLGTIFVSEMGMRKSHKMMGWMQESTDEWLPSQPTMSQSQGPVGNWEPHPMTRRKRIRAKQLEKVKEVMKEEEEEGVVKVILDDITRFGDQGDSMGIVEGGVNGLRVSIRGQGLVSLRRSRWQQEVKHKDHKLIQKADSMVIIGQGMKQIMADLSRPQPMLALEELARDANRYPRLMRVPKGITFDIMKSKMDKLEAMGVVDIDPDRLLYDLSL</sequence>
<feature type="compositionally biased region" description="Polar residues" evidence="1">
    <location>
        <begin position="223"/>
        <end position="233"/>
    </location>
</feature>
<accession>A0A8H5GC69</accession>
<evidence type="ECO:0008006" key="4">
    <source>
        <dbReference type="Google" id="ProtNLM"/>
    </source>
</evidence>
<dbReference type="EMBL" id="JAACJO010000002">
    <property type="protein sequence ID" value="KAF5362065.1"/>
    <property type="molecule type" value="Genomic_DNA"/>
</dbReference>
<reference evidence="2 3" key="1">
    <citation type="journal article" date="2020" name="ISME J.">
        <title>Uncovering the hidden diversity of litter-decomposition mechanisms in mushroom-forming fungi.</title>
        <authorList>
            <person name="Floudas D."/>
            <person name="Bentzer J."/>
            <person name="Ahren D."/>
            <person name="Johansson T."/>
            <person name="Persson P."/>
            <person name="Tunlid A."/>
        </authorList>
    </citation>
    <scope>NUCLEOTIDE SEQUENCE [LARGE SCALE GENOMIC DNA]</scope>
    <source>
        <strain evidence="2 3">CBS 146.42</strain>
    </source>
</reference>
<keyword evidence="3" id="KW-1185">Reference proteome</keyword>
<evidence type="ECO:0000313" key="2">
    <source>
        <dbReference type="EMBL" id="KAF5362065.1"/>
    </source>
</evidence>
<evidence type="ECO:0000256" key="1">
    <source>
        <dbReference type="SAM" id="MobiDB-lite"/>
    </source>
</evidence>
<gene>
    <name evidence="2" type="ORF">D9756_002606</name>
</gene>
<evidence type="ECO:0000313" key="3">
    <source>
        <dbReference type="Proteomes" id="UP000559027"/>
    </source>
</evidence>
<name>A0A8H5GC69_9AGAR</name>
<dbReference type="OrthoDB" id="2576496at2759"/>